<dbReference type="EMBL" id="JAHLQK010000005">
    <property type="protein sequence ID" value="MBU5677360.1"/>
    <property type="molecule type" value="Genomic_DNA"/>
</dbReference>
<name>A0ABS6G4D6_9FIRM</name>
<accession>A0ABS6G4D6</accession>
<dbReference type="PANTHER" id="PTHR43801:SF1">
    <property type="entry name" value="POLYPRENYL SYNTHETASE"/>
    <property type="match status" value="1"/>
</dbReference>
<protein>
    <submittedName>
        <fullName evidence="2">DUF116 domain-containing protein</fullName>
    </submittedName>
</protein>
<dbReference type="PANTHER" id="PTHR43801">
    <property type="entry name" value="NUCLEOTIDE-BINDING PROTEIN-RELATED"/>
    <property type="match status" value="1"/>
</dbReference>
<evidence type="ECO:0000256" key="1">
    <source>
        <dbReference type="SAM" id="Phobius"/>
    </source>
</evidence>
<dbReference type="Proteomes" id="UP000779508">
    <property type="component" value="Unassembled WGS sequence"/>
</dbReference>
<evidence type="ECO:0000313" key="3">
    <source>
        <dbReference type="Proteomes" id="UP000779508"/>
    </source>
</evidence>
<gene>
    <name evidence="2" type="ORF">KQI88_13140</name>
</gene>
<reference evidence="2 3" key="1">
    <citation type="submission" date="2021-06" db="EMBL/GenBank/DDBJ databases">
        <authorList>
            <person name="Sun Q."/>
            <person name="Li D."/>
        </authorList>
    </citation>
    <scope>NUCLEOTIDE SEQUENCE [LARGE SCALE GENOMIC DNA]</scope>
    <source>
        <strain evidence="2 3">MSJ-5</strain>
    </source>
</reference>
<dbReference type="RefSeq" id="WP_216418066.1">
    <property type="nucleotide sequence ID" value="NZ_JAHLQK010000005.1"/>
</dbReference>
<keyword evidence="1" id="KW-0812">Transmembrane</keyword>
<proteinExistence type="predicted"/>
<feature type="transmembrane region" description="Helical" evidence="1">
    <location>
        <begin position="87"/>
        <end position="106"/>
    </location>
</feature>
<keyword evidence="1" id="KW-0472">Membrane</keyword>
<feature type="transmembrane region" description="Helical" evidence="1">
    <location>
        <begin position="50"/>
        <end position="75"/>
    </location>
</feature>
<keyword evidence="3" id="KW-1185">Reference proteome</keyword>
<keyword evidence="1" id="KW-1133">Transmembrane helix</keyword>
<dbReference type="InterPro" id="IPR002829">
    <property type="entry name" value="DUF116"/>
</dbReference>
<sequence length="260" mass="29535">MEIQNESKKNIVYRKFVFLLVLMFSIIALSVTTLMLLAKGQNQYFYKFTFFIITITLAGVGVLLLSIIITVILLWYDYPIPKASKRILELSITVIYPMILFLGKLLKYNENTIRRAFTELNNKLVFSNEYNIEGKNILILTPHCIQKSLCPHKITTDIKNCKRCGNCNVDNLIGLEEKYGVNFRVVTGGTLARKIIVDAQPKAIVAIACERDLISGLQDVKKLPVIAVVNRRPEGPCVNTLVDLDEVERAIKHFLLSKKE</sequence>
<dbReference type="Pfam" id="PF01976">
    <property type="entry name" value="DUF116"/>
    <property type="match status" value="1"/>
</dbReference>
<feature type="transmembrane region" description="Helical" evidence="1">
    <location>
        <begin position="16"/>
        <end position="38"/>
    </location>
</feature>
<comment type="caution">
    <text evidence="2">The sequence shown here is derived from an EMBL/GenBank/DDBJ whole genome shotgun (WGS) entry which is preliminary data.</text>
</comment>
<evidence type="ECO:0000313" key="2">
    <source>
        <dbReference type="EMBL" id="MBU5677360.1"/>
    </source>
</evidence>
<organism evidence="2 3">
    <name type="scientific">Alkaliphilus flagellatus</name>
    <dbReference type="NCBI Taxonomy" id="2841507"/>
    <lineage>
        <taxon>Bacteria</taxon>
        <taxon>Bacillati</taxon>
        <taxon>Bacillota</taxon>
        <taxon>Clostridia</taxon>
        <taxon>Peptostreptococcales</taxon>
        <taxon>Natronincolaceae</taxon>
        <taxon>Alkaliphilus</taxon>
    </lineage>
</organism>